<dbReference type="RefSeq" id="XP_040791260.1">
    <property type="nucleotide sequence ID" value="XM_040928477.1"/>
</dbReference>
<dbReference type="AlphaFoldDB" id="A0A9P4GP04"/>
<dbReference type="InterPro" id="IPR051783">
    <property type="entry name" value="NAD(P)-dependent_oxidoreduct"/>
</dbReference>
<dbReference type="InterPro" id="IPR036291">
    <property type="entry name" value="NAD(P)-bd_dom_sf"/>
</dbReference>
<dbReference type="SUPFAM" id="SSF51735">
    <property type="entry name" value="NAD(P)-binding Rossmann-fold domains"/>
    <property type="match status" value="1"/>
</dbReference>
<comment type="caution">
    <text evidence="1">The sequence shown here is derived from an EMBL/GenBank/DDBJ whole genome shotgun (WGS) entry which is preliminary data.</text>
</comment>
<dbReference type="PANTHER" id="PTHR48079:SF9">
    <property type="entry name" value="PUTATIVE-RELATED"/>
    <property type="match status" value="1"/>
</dbReference>
<dbReference type="GO" id="GO:0005737">
    <property type="term" value="C:cytoplasm"/>
    <property type="evidence" value="ECO:0007669"/>
    <property type="project" value="TreeGrafter"/>
</dbReference>
<gene>
    <name evidence="1" type="ORF">K460DRAFT_281260</name>
</gene>
<name>A0A9P4GP04_9PLEO</name>
<dbReference type="EMBL" id="ML976615">
    <property type="protein sequence ID" value="KAF1848697.1"/>
    <property type="molecule type" value="Genomic_DNA"/>
</dbReference>
<dbReference type="Proteomes" id="UP000800039">
    <property type="component" value="Unassembled WGS sequence"/>
</dbReference>
<accession>A0A9P4GP04</accession>
<sequence>MPRRRILLTGADSLAGSHILNLLLSDNNSSVRAVVGSPERAYAIQHQHRQGTLDLTVVPEEESTVPGAFDNALSDYGDPFHTVIHTVTANPSEEADCLARFINLETTTVIGFLKSLQEVAREVKRVVIVTSLTPYARWLIDPQIERSSRGAANAIHGSTVVDPEYILATSQASDNIIHDAVLRWMRESNAPFDNVWITAPSVYGPTVGLLETSSDLIEANRRIWNICSNEHREAMESPPYGIAQFLDVRDLALASVRAAYMTHASNKRFLISAGIMPSGSEIASFLVACFPGFQGRVQTNGTPAYRSFVEDPSVPFADIHLTATILGLSQYHSAEQTLADTARQILDLQQRKDWRRIIQS</sequence>
<reference evidence="1" key="1">
    <citation type="submission" date="2020-01" db="EMBL/GenBank/DDBJ databases">
        <authorList>
            <consortium name="DOE Joint Genome Institute"/>
            <person name="Haridas S."/>
            <person name="Albert R."/>
            <person name="Binder M."/>
            <person name="Bloem J."/>
            <person name="Labutti K."/>
            <person name="Salamov A."/>
            <person name="Andreopoulos B."/>
            <person name="Baker S.E."/>
            <person name="Barry K."/>
            <person name="Bills G."/>
            <person name="Bluhm B.H."/>
            <person name="Cannon C."/>
            <person name="Castanera R."/>
            <person name="Culley D.E."/>
            <person name="Daum C."/>
            <person name="Ezra D."/>
            <person name="Gonzalez J.B."/>
            <person name="Henrissat B."/>
            <person name="Kuo A."/>
            <person name="Liang C."/>
            <person name="Lipzen A."/>
            <person name="Lutzoni F."/>
            <person name="Magnuson J."/>
            <person name="Mondo S."/>
            <person name="Nolan M."/>
            <person name="Ohm R."/>
            <person name="Pangilinan J."/>
            <person name="Park H.-J."/>
            <person name="Ramirez L."/>
            <person name="Alfaro M."/>
            <person name="Sun H."/>
            <person name="Tritt A."/>
            <person name="Yoshinaga Y."/>
            <person name="Zwiers L.-H."/>
            <person name="Turgeon B.G."/>
            <person name="Goodwin S.B."/>
            <person name="Spatafora J.W."/>
            <person name="Crous P.W."/>
            <person name="Grigoriev I.V."/>
        </authorList>
    </citation>
    <scope>NUCLEOTIDE SEQUENCE</scope>
    <source>
        <strain evidence="1">CBS 394.84</strain>
    </source>
</reference>
<dbReference type="PANTHER" id="PTHR48079">
    <property type="entry name" value="PROTEIN YEEZ"/>
    <property type="match status" value="1"/>
</dbReference>
<evidence type="ECO:0000313" key="2">
    <source>
        <dbReference type="Proteomes" id="UP000800039"/>
    </source>
</evidence>
<dbReference type="OrthoDB" id="2735536at2759"/>
<protein>
    <submittedName>
        <fullName evidence="1">NAD(P)-binding protein</fullName>
    </submittedName>
</protein>
<proteinExistence type="predicted"/>
<dbReference type="GeneID" id="63845730"/>
<dbReference type="Gene3D" id="3.40.50.720">
    <property type="entry name" value="NAD(P)-binding Rossmann-like Domain"/>
    <property type="match status" value="1"/>
</dbReference>
<keyword evidence="2" id="KW-1185">Reference proteome</keyword>
<dbReference type="GO" id="GO:0004029">
    <property type="term" value="F:aldehyde dehydrogenase (NAD+) activity"/>
    <property type="evidence" value="ECO:0007669"/>
    <property type="project" value="TreeGrafter"/>
</dbReference>
<evidence type="ECO:0000313" key="1">
    <source>
        <dbReference type="EMBL" id="KAF1848697.1"/>
    </source>
</evidence>
<organism evidence="1 2">
    <name type="scientific">Cucurbitaria berberidis CBS 394.84</name>
    <dbReference type="NCBI Taxonomy" id="1168544"/>
    <lineage>
        <taxon>Eukaryota</taxon>
        <taxon>Fungi</taxon>
        <taxon>Dikarya</taxon>
        <taxon>Ascomycota</taxon>
        <taxon>Pezizomycotina</taxon>
        <taxon>Dothideomycetes</taxon>
        <taxon>Pleosporomycetidae</taxon>
        <taxon>Pleosporales</taxon>
        <taxon>Pleosporineae</taxon>
        <taxon>Cucurbitariaceae</taxon>
        <taxon>Cucurbitaria</taxon>
    </lineage>
</organism>